<proteinExistence type="predicted"/>
<dbReference type="Proteomes" id="UP000664654">
    <property type="component" value="Unassembled WGS sequence"/>
</dbReference>
<name>A0A939DT96_9ALTE</name>
<protein>
    <submittedName>
        <fullName evidence="1">Uncharacterized protein</fullName>
    </submittedName>
</protein>
<dbReference type="EMBL" id="JAFKCV010000019">
    <property type="protein sequence ID" value="MBN7827501.1"/>
    <property type="molecule type" value="Genomic_DNA"/>
</dbReference>
<evidence type="ECO:0000313" key="1">
    <source>
        <dbReference type="EMBL" id="MBN7827501.1"/>
    </source>
</evidence>
<evidence type="ECO:0000313" key="2">
    <source>
        <dbReference type="Proteomes" id="UP000664654"/>
    </source>
</evidence>
<gene>
    <name evidence="1" type="ORF">J0A66_19885</name>
</gene>
<dbReference type="AlphaFoldDB" id="A0A939DT96"/>
<dbReference type="RefSeq" id="WP_206575610.1">
    <property type="nucleotide sequence ID" value="NZ_JAFKCV010000019.1"/>
</dbReference>
<sequence>MQPTLYPLPLTYRHIAAYLLTVLLCLLSVETQAGQVDADNPKLLSGLAFDSAAEGLPLQTDNDDQDTVCHASQSLPTGIALASFPCIQAEYLAGRSLTQARAPPAFL</sequence>
<organism evidence="1 2">
    <name type="scientific">Bowmanella dokdonensis</name>
    <dbReference type="NCBI Taxonomy" id="751969"/>
    <lineage>
        <taxon>Bacteria</taxon>
        <taxon>Pseudomonadati</taxon>
        <taxon>Pseudomonadota</taxon>
        <taxon>Gammaproteobacteria</taxon>
        <taxon>Alteromonadales</taxon>
        <taxon>Alteromonadaceae</taxon>
        <taxon>Bowmanella</taxon>
    </lineage>
</organism>
<reference evidence="1" key="1">
    <citation type="submission" date="2021-03" db="EMBL/GenBank/DDBJ databases">
        <title>novel species isolated from a fishpond in China.</title>
        <authorList>
            <person name="Lu H."/>
            <person name="Cai Z."/>
        </authorList>
    </citation>
    <scope>NUCLEOTIDE SEQUENCE</scope>
    <source>
        <strain evidence="1">JCM 30855</strain>
    </source>
</reference>
<accession>A0A939DT96</accession>
<keyword evidence="2" id="KW-1185">Reference proteome</keyword>
<comment type="caution">
    <text evidence="1">The sequence shown here is derived from an EMBL/GenBank/DDBJ whole genome shotgun (WGS) entry which is preliminary data.</text>
</comment>